<accession>A0A645FK53</accession>
<gene>
    <name evidence="1" type="ORF">SDC9_161268</name>
</gene>
<dbReference type="AlphaFoldDB" id="A0A645FK53"/>
<organism evidence="1">
    <name type="scientific">bioreactor metagenome</name>
    <dbReference type="NCBI Taxonomy" id="1076179"/>
    <lineage>
        <taxon>unclassified sequences</taxon>
        <taxon>metagenomes</taxon>
        <taxon>ecological metagenomes</taxon>
    </lineage>
</organism>
<sequence>MVIGHLGNDHRLPRFQRIILVVGDLPDLHRIYIFVGIGAHPNRKVGSCCHRVDHGYCQSPHVLNHLAVVVNLIELVTEIRTPGWSTRPAVINLLEHQCSRSGGSQLDVDLLVVRYNIYVHSVPAVIVGKTIIVLFSAYGNCINPGDNIIYGNCSLRSHCSSQLIPFGKVYQPHVKVVGHRCRAKIEGNPYFCTKGFDFANIGNTVKLVA</sequence>
<proteinExistence type="predicted"/>
<dbReference type="EMBL" id="VSSQ01060509">
    <property type="protein sequence ID" value="MPN13942.1"/>
    <property type="molecule type" value="Genomic_DNA"/>
</dbReference>
<reference evidence="1" key="1">
    <citation type="submission" date="2019-08" db="EMBL/GenBank/DDBJ databases">
        <authorList>
            <person name="Kucharzyk K."/>
            <person name="Murdoch R.W."/>
            <person name="Higgins S."/>
            <person name="Loffler F."/>
        </authorList>
    </citation>
    <scope>NUCLEOTIDE SEQUENCE</scope>
</reference>
<evidence type="ECO:0000313" key="1">
    <source>
        <dbReference type="EMBL" id="MPN13942.1"/>
    </source>
</evidence>
<name>A0A645FK53_9ZZZZ</name>
<protein>
    <submittedName>
        <fullName evidence="1">Uncharacterized protein</fullName>
    </submittedName>
</protein>
<comment type="caution">
    <text evidence="1">The sequence shown here is derived from an EMBL/GenBank/DDBJ whole genome shotgun (WGS) entry which is preliminary data.</text>
</comment>